<dbReference type="EMBL" id="CALBWS010000010">
    <property type="protein sequence ID" value="CAH2714785.1"/>
    <property type="molecule type" value="Genomic_DNA"/>
</dbReference>
<accession>A0ABM9EQ84</accession>
<organism evidence="1 2">
    <name type="scientific">Neobacillus rhizosphaerae</name>
    <dbReference type="NCBI Taxonomy" id="2880965"/>
    <lineage>
        <taxon>Bacteria</taxon>
        <taxon>Bacillati</taxon>
        <taxon>Bacillota</taxon>
        <taxon>Bacilli</taxon>
        <taxon>Bacillales</taxon>
        <taxon>Bacillaceae</taxon>
        <taxon>Neobacillus</taxon>
    </lineage>
</organism>
<comment type="caution">
    <text evidence="1">The sequence shown here is derived from an EMBL/GenBank/DDBJ whole genome shotgun (WGS) entry which is preliminary data.</text>
</comment>
<keyword evidence="2" id="KW-1185">Reference proteome</keyword>
<evidence type="ECO:0000313" key="1">
    <source>
        <dbReference type="EMBL" id="CAH2714785.1"/>
    </source>
</evidence>
<gene>
    <name evidence="1" type="ORF">BACCIP111895_01961</name>
</gene>
<sequence>METTEIGEETKKKKRQELSNYWTVSATLYTRIWKTENVCPTIFKESFQRNNKLVKGGSLTMEFEEGDH</sequence>
<dbReference type="Proteomes" id="UP000838308">
    <property type="component" value="Unassembled WGS sequence"/>
</dbReference>
<reference evidence="1" key="1">
    <citation type="submission" date="2022-04" db="EMBL/GenBank/DDBJ databases">
        <authorList>
            <person name="Criscuolo A."/>
        </authorList>
    </citation>
    <scope>NUCLEOTIDE SEQUENCE</scope>
    <source>
        <strain evidence="1">CIP111895</strain>
    </source>
</reference>
<proteinExistence type="predicted"/>
<name>A0ABM9EQ84_9BACI</name>
<evidence type="ECO:0000313" key="2">
    <source>
        <dbReference type="Proteomes" id="UP000838308"/>
    </source>
</evidence>
<protein>
    <submittedName>
        <fullName evidence="1">Uncharacterized protein</fullName>
    </submittedName>
</protein>